<dbReference type="GO" id="GO:0005524">
    <property type="term" value="F:ATP binding"/>
    <property type="evidence" value="ECO:0007669"/>
    <property type="project" value="UniProtKB-KW"/>
</dbReference>
<dbReference type="GO" id="GO:0005886">
    <property type="term" value="C:plasma membrane"/>
    <property type="evidence" value="ECO:0007669"/>
    <property type="project" value="UniProtKB-SubCell"/>
</dbReference>
<feature type="transmembrane region" description="Helical" evidence="7">
    <location>
        <begin position="253"/>
        <end position="276"/>
    </location>
</feature>
<evidence type="ECO:0000256" key="6">
    <source>
        <dbReference type="ARBA" id="ARBA00023136"/>
    </source>
</evidence>
<keyword evidence="2 7" id="KW-0812">Transmembrane</keyword>
<feature type="domain" description="ABC transporter" evidence="8">
    <location>
        <begin position="344"/>
        <end position="576"/>
    </location>
</feature>
<dbReference type="SUPFAM" id="SSF90123">
    <property type="entry name" value="ABC transporter transmembrane region"/>
    <property type="match status" value="1"/>
</dbReference>
<sequence length="578" mass="62835">MGSPVSSQAHHLTPLQRLISLLRPEATDIAVVVLFSVVVGILSLAMPITVEALVNTVAFGRYLQPLFILAMMLFTFLGFAAILKGLQTYISEVIQRRIFVRVVAYLAERIPRVNRDAFAKGHGPELLNRFFEVITVQKSGALLVLDGITIVITAFIGMIVLAFYHPFLLGFNLVLVAAVLFAVFALGRGAVSSAIEESYKKYAVAAWLQQLALYPTTFKLGGGLPQAMEKADELTVAYLEARQSHFHVLFRQIIFTLGLQAIAAACLLGIGGFLVINGQLTLGQLVASELIVAVVVGSFAKLGKHMESYYDLLAACDKLGHLFDLPTERSEGITPPRHRLGARVQLHGVELELGKAQCSPALTMTIEAGERVAITGPAGSGKSSILEMLYASQEPSHGYVEFDSLDLRSVAPQRLREQVALVHSIEILEGTIAENIHLHRDSVNHQQVRSALEAVGLWNEIMALEGGLEARVPLGGGTISNSQAIRLMLARAIAGRPRLILIDSILDQLSEIHLRFVFDAIATPDRSCTVILVTSRESLFELCDRTIPLQPAKDPNSLANNNLLSAPQSLPRLNLVSL</sequence>
<evidence type="ECO:0000256" key="7">
    <source>
        <dbReference type="SAM" id="Phobius"/>
    </source>
</evidence>
<dbReference type="InterPro" id="IPR003439">
    <property type="entry name" value="ABC_transporter-like_ATP-bd"/>
</dbReference>
<dbReference type="PANTHER" id="PTHR43394">
    <property type="entry name" value="ATP-DEPENDENT PERMEASE MDL1, MITOCHONDRIAL"/>
    <property type="match status" value="1"/>
</dbReference>
<protein>
    <submittedName>
        <fullName evidence="10">Alpha-hemolysin translocation ATP-binding protein HlyB</fullName>
    </submittedName>
</protein>
<evidence type="ECO:0000256" key="5">
    <source>
        <dbReference type="ARBA" id="ARBA00022989"/>
    </source>
</evidence>
<dbReference type="OrthoDB" id="311344at2"/>
<evidence type="ECO:0000259" key="9">
    <source>
        <dbReference type="PROSITE" id="PS50929"/>
    </source>
</evidence>
<dbReference type="SMART" id="SM00382">
    <property type="entry name" value="AAA"/>
    <property type="match status" value="1"/>
</dbReference>
<accession>A0A517YGD1</accession>
<dbReference type="InterPro" id="IPR027417">
    <property type="entry name" value="P-loop_NTPase"/>
</dbReference>
<evidence type="ECO:0000256" key="1">
    <source>
        <dbReference type="ARBA" id="ARBA00004651"/>
    </source>
</evidence>
<reference evidence="10 11" key="1">
    <citation type="submission" date="2019-02" db="EMBL/GenBank/DDBJ databases">
        <title>Deep-cultivation of Planctomycetes and their phenomic and genomic characterization uncovers novel biology.</title>
        <authorList>
            <person name="Wiegand S."/>
            <person name="Jogler M."/>
            <person name="Boedeker C."/>
            <person name="Pinto D."/>
            <person name="Vollmers J."/>
            <person name="Rivas-Marin E."/>
            <person name="Kohn T."/>
            <person name="Peeters S.H."/>
            <person name="Heuer A."/>
            <person name="Rast P."/>
            <person name="Oberbeckmann S."/>
            <person name="Bunk B."/>
            <person name="Jeske O."/>
            <person name="Meyerdierks A."/>
            <person name="Storesund J.E."/>
            <person name="Kallscheuer N."/>
            <person name="Luecker S."/>
            <person name="Lage O.M."/>
            <person name="Pohl T."/>
            <person name="Merkel B.J."/>
            <person name="Hornburger P."/>
            <person name="Mueller R.-W."/>
            <person name="Bruemmer F."/>
            <person name="Labrenz M."/>
            <person name="Spormann A.M."/>
            <person name="Op den Camp H."/>
            <person name="Overmann J."/>
            <person name="Amann R."/>
            <person name="Jetten M.S.M."/>
            <person name="Mascher T."/>
            <person name="Medema M.H."/>
            <person name="Devos D.P."/>
            <person name="Kaster A.-K."/>
            <person name="Ovreas L."/>
            <person name="Rohde M."/>
            <person name="Galperin M.Y."/>
            <person name="Jogler C."/>
        </authorList>
    </citation>
    <scope>NUCLEOTIDE SEQUENCE [LARGE SCALE GENOMIC DNA]</scope>
    <source>
        <strain evidence="10 11">ETA_A8</strain>
    </source>
</reference>
<dbReference type="InterPro" id="IPR003593">
    <property type="entry name" value="AAA+_ATPase"/>
</dbReference>
<evidence type="ECO:0000313" key="10">
    <source>
        <dbReference type="EMBL" id="QDU29280.1"/>
    </source>
</evidence>
<dbReference type="InterPro" id="IPR036640">
    <property type="entry name" value="ABC1_TM_sf"/>
</dbReference>
<gene>
    <name evidence="10" type="primary">hlyB_2</name>
    <name evidence="10" type="ORF">ETAA8_43870</name>
</gene>
<name>A0A517YGD1_9BACT</name>
<evidence type="ECO:0000313" key="11">
    <source>
        <dbReference type="Proteomes" id="UP000315017"/>
    </source>
</evidence>
<dbReference type="KEGG" id="aagg:ETAA8_43870"/>
<proteinExistence type="predicted"/>
<keyword evidence="11" id="KW-1185">Reference proteome</keyword>
<dbReference type="SUPFAM" id="SSF52540">
    <property type="entry name" value="P-loop containing nucleoside triphosphate hydrolases"/>
    <property type="match status" value="1"/>
</dbReference>
<dbReference type="EMBL" id="CP036274">
    <property type="protein sequence ID" value="QDU29280.1"/>
    <property type="molecule type" value="Genomic_DNA"/>
</dbReference>
<dbReference type="Gene3D" id="1.20.1560.10">
    <property type="entry name" value="ABC transporter type 1, transmembrane domain"/>
    <property type="match status" value="1"/>
</dbReference>
<organism evidence="10 11">
    <name type="scientific">Anatilimnocola aggregata</name>
    <dbReference type="NCBI Taxonomy" id="2528021"/>
    <lineage>
        <taxon>Bacteria</taxon>
        <taxon>Pseudomonadati</taxon>
        <taxon>Planctomycetota</taxon>
        <taxon>Planctomycetia</taxon>
        <taxon>Pirellulales</taxon>
        <taxon>Pirellulaceae</taxon>
        <taxon>Anatilimnocola</taxon>
    </lineage>
</organism>
<dbReference type="GO" id="GO:0015421">
    <property type="term" value="F:ABC-type oligopeptide transporter activity"/>
    <property type="evidence" value="ECO:0007669"/>
    <property type="project" value="TreeGrafter"/>
</dbReference>
<dbReference type="AlphaFoldDB" id="A0A517YGD1"/>
<dbReference type="Pfam" id="PF00005">
    <property type="entry name" value="ABC_tran"/>
    <property type="match status" value="1"/>
</dbReference>
<dbReference type="PANTHER" id="PTHR43394:SF4">
    <property type="entry name" value="TOXIN SECRETION ABC TRANSPORTER ATP-BINDING PROTEIN"/>
    <property type="match status" value="1"/>
</dbReference>
<feature type="transmembrane region" description="Helical" evidence="7">
    <location>
        <begin position="62"/>
        <end position="83"/>
    </location>
</feature>
<keyword evidence="4 10" id="KW-0067">ATP-binding</keyword>
<feature type="transmembrane region" description="Helical" evidence="7">
    <location>
        <begin position="29"/>
        <end position="50"/>
    </location>
</feature>
<dbReference type="GO" id="GO:0016887">
    <property type="term" value="F:ATP hydrolysis activity"/>
    <property type="evidence" value="ECO:0007669"/>
    <property type="project" value="InterPro"/>
</dbReference>
<keyword evidence="5 7" id="KW-1133">Transmembrane helix</keyword>
<dbReference type="PROSITE" id="PS50929">
    <property type="entry name" value="ABC_TM1F"/>
    <property type="match status" value="1"/>
</dbReference>
<feature type="transmembrane region" description="Helical" evidence="7">
    <location>
        <begin position="170"/>
        <end position="191"/>
    </location>
</feature>
<dbReference type="Proteomes" id="UP000315017">
    <property type="component" value="Chromosome"/>
</dbReference>
<evidence type="ECO:0000256" key="3">
    <source>
        <dbReference type="ARBA" id="ARBA00022741"/>
    </source>
</evidence>
<evidence type="ECO:0000256" key="4">
    <source>
        <dbReference type="ARBA" id="ARBA00022840"/>
    </source>
</evidence>
<keyword evidence="3" id="KW-0547">Nucleotide-binding</keyword>
<dbReference type="InterPro" id="IPR011527">
    <property type="entry name" value="ABC1_TM_dom"/>
</dbReference>
<evidence type="ECO:0000259" key="8">
    <source>
        <dbReference type="PROSITE" id="PS50893"/>
    </source>
</evidence>
<feature type="domain" description="ABC transmembrane type-1" evidence="9">
    <location>
        <begin position="30"/>
        <end position="311"/>
    </location>
</feature>
<feature type="transmembrane region" description="Helical" evidence="7">
    <location>
        <begin position="141"/>
        <end position="164"/>
    </location>
</feature>
<dbReference type="PROSITE" id="PS50893">
    <property type="entry name" value="ABC_TRANSPORTER_2"/>
    <property type="match status" value="1"/>
</dbReference>
<evidence type="ECO:0000256" key="2">
    <source>
        <dbReference type="ARBA" id="ARBA00022692"/>
    </source>
</evidence>
<dbReference type="InterPro" id="IPR039421">
    <property type="entry name" value="Type_1_exporter"/>
</dbReference>
<comment type="subcellular location">
    <subcellularLocation>
        <location evidence="1">Cell membrane</location>
        <topology evidence="1">Multi-pass membrane protein</topology>
    </subcellularLocation>
</comment>
<dbReference type="Gene3D" id="3.40.50.300">
    <property type="entry name" value="P-loop containing nucleotide triphosphate hydrolases"/>
    <property type="match status" value="1"/>
</dbReference>
<keyword evidence="6 7" id="KW-0472">Membrane</keyword>